<dbReference type="EMBL" id="CM045765">
    <property type="protein sequence ID" value="KAI8000540.1"/>
    <property type="molecule type" value="Genomic_DNA"/>
</dbReference>
<comment type="caution">
    <text evidence="1">The sequence shown here is derived from an EMBL/GenBank/DDBJ whole genome shotgun (WGS) entry which is preliminary data.</text>
</comment>
<name>A0ACC0GK60_9ERIC</name>
<evidence type="ECO:0000313" key="1">
    <source>
        <dbReference type="EMBL" id="KAI8000540.1"/>
    </source>
</evidence>
<protein>
    <submittedName>
        <fullName evidence="1">Xanthotoxin 5-hydroxylase CYP82C4</fullName>
    </submittedName>
</protein>
<dbReference type="Proteomes" id="UP001060215">
    <property type="component" value="Chromosome 8"/>
</dbReference>
<organism evidence="1 2">
    <name type="scientific">Camellia lanceoleosa</name>
    <dbReference type="NCBI Taxonomy" id="1840588"/>
    <lineage>
        <taxon>Eukaryota</taxon>
        <taxon>Viridiplantae</taxon>
        <taxon>Streptophyta</taxon>
        <taxon>Embryophyta</taxon>
        <taxon>Tracheophyta</taxon>
        <taxon>Spermatophyta</taxon>
        <taxon>Magnoliopsida</taxon>
        <taxon>eudicotyledons</taxon>
        <taxon>Gunneridae</taxon>
        <taxon>Pentapetalae</taxon>
        <taxon>asterids</taxon>
        <taxon>Ericales</taxon>
        <taxon>Theaceae</taxon>
        <taxon>Camellia</taxon>
    </lineage>
</organism>
<gene>
    <name evidence="1" type="ORF">LOK49_LG09G02567</name>
</gene>
<sequence length="528" mass="59733">MELEGIRLSNGTSIVKQNCKEVDYSIHELTGPWEGTSTSTGTAFLGHLPLLGGQSPVFRTLATLADQYGPVFAIRLGLHRAIVVSNKEAIKDCFTTNDAVFMTRPESATMKYMGYNGAFFGLGPSGPYWHKMRKLTTLDLLSNRRLDSLKRVRASEVGSCIKELYFGACGGVTQTKVDMSQWFRRVTINMTLQMIAGKRFSTTDDKHNDNGNDNDDDSESRRFGRAVKEFVYLASVFELSDVIPRMEWLDLQGRVGAMKRTAKEMDYFMSKWLEEHIQKRQNGDVKEEESDFMDVMLSLLGEDELVEGHKSGTVIKATTQLFILASFETPSITMTWALSLLLNHNQALKLVQEELDTHVGRQRWVEESDINNLPYLRAIVRETLRLYPPGPLSVPREALSDCHVAGYHVPKGTCLIVNLWKLHRDPKIWANPNEFQPKRFLSENVKMDVKGQCFEYLPYSAGRRMCPGVTLSLQMMHLVLGRMLQGFDLATPMHARVDMAEGLGLALPKATPLEVMLIPRLPRKLYQE</sequence>
<proteinExistence type="predicted"/>
<keyword evidence="2" id="KW-1185">Reference proteome</keyword>
<reference evidence="1 2" key="1">
    <citation type="journal article" date="2022" name="Plant J.">
        <title>Chromosome-level genome of Camellia lanceoleosa provides a valuable resource for understanding genome evolution and self-incompatibility.</title>
        <authorList>
            <person name="Gong W."/>
            <person name="Xiao S."/>
            <person name="Wang L."/>
            <person name="Liao Z."/>
            <person name="Chang Y."/>
            <person name="Mo W."/>
            <person name="Hu G."/>
            <person name="Li W."/>
            <person name="Zhao G."/>
            <person name="Zhu H."/>
            <person name="Hu X."/>
            <person name="Ji K."/>
            <person name="Xiang X."/>
            <person name="Song Q."/>
            <person name="Yuan D."/>
            <person name="Jin S."/>
            <person name="Zhang L."/>
        </authorList>
    </citation>
    <scope>NUCLEOTIDE SEQUENCE [LARGE SCALE GENOMIC DNA]</scope>
    <source>
        <strain evidence="1">SQ_2022a</strain>
    </source>
</reference>
<evidence type="ECO:0000313" key="2">
    <source>
        <dbReference type="Proteomes" id="UP001060215"/>
    </source>
</evidence>
<accession>A0ACC0GK60</accession>